<evidence type="ECO:0000256" key="5">
    <source>
        <dbReference type="ARBA" id="ARBA00022964"/>
    </source>
</evidence>
<dbReference type="Proteomes" id="UP001159405">
    <property type="component" value="Unassembled WGS sequence"/>
</dbReference>
<evidence type="ECO:0000256" key="8">
    <source>
        <dbReference type="SAM" id="MobiDB-lite"/>
    </source>
</evidence>
<keyword evidence="7" id="KW-0408">Iron</keyword>
<dbReference type="Pfam" id="PF13640">
    <property type="entry name" value="2OG-FeII_Oxy_3"/>
    <property type="match status" value="1"/>
</dbReference>
<dbReference type="SUPFAM" id="SSF47473">
    <property type="entry name" value="EF-hand"/>
    <property type="match status" value="1"/>
</dbReference>
<dbReference type="Gene3D" id="2.60.120.620">
    <property type="entry name" value="q2cbj1_9rhob like domain"/>
    <property type="match status" value="1"/>
</dbReference>
<evidence type="ECO:0000256" key="7">
    <source>
        <dbReference type="ARBA" id="ARBA00023004"/>
    </source>
</evidence>
<dbReference type="PROSITE" id="PS51471">
    <property type="entry name" value="FE2OG_OXY"/>
    <property type="match status" value="1"/>
</dbReference>
<evidence type="ECO:0000256" key="1">
    <source>
        <dbReference type="ARBA" id="ARBA00001961"/>
    </source>
</evidence>
<sequence length="446" mass="51273">MEHCLRTRKFPGFTVLFVVFFTLVAIGKDQAEIVPSVCSAQNPDCFFQRFEKFKLPRVEPVKVGHIQKINLTEGVEHEMVTAATQPPIFEIPNFLSDEECDHIIRLAKNEGLETSQTLKEGEKQDTMSLGKNTKKYFQVWDQNRDGQIDMDEMIHNMEILLDFSPDKPTLLKMYSALELDKDQDENISFEEFKQRNTPEMAKFIQKIKGEQPHTKSRHSRQTWIEKVNGSLDGVVASIQERVHRLTMLPLEIIKASEYLQVVSYGPMGHYNCHLDSDFIRKRPCCHHLGSELRNCRVCRYATILYFLDNVEDGGETAFPIADNSTFDDEVWMSDAENVCNLAKNCHKANVVVKPEKGKAILWYNHKVNNMTGWMGQLDTFSFHGGCDVKRGTKWIANNWISLSEDREKDILNWIELAQEEEKEENSSKPASSSEGDSSEESLHQEL</sequence>
<evidence type="ECO:0000256" key="6">
    <source>
        <dbReference type="ARBA" id="ARBA00023002"/>
    </source>
</evidence>
<keyword evidence="9" id="KW-0732">Signal</keyword>
<dbReference type="Gene3D" id="1.10.238.10">
    <property type="entry name" value="EF-hand"/>
    <property type="match status" value="1"/>
</dbReference>
<dbReference type="InterPro" id="IPR005123">
    <property type="entry name" value="Oxoglu/Fe-dep_dioxygenase_dom"/>
</dbReference>
<dbReference type="SMART" id="SM00702">
    <property type="entry name" value="P4Hc"/>
    <property type="match status" value="1"/>
</dbReference>
<dbReference type="InterPro" id="IPR006620">
    <property type="entry name" value="Pro_4_hyd_alph"/>
</dbReference>
<evidence type="ECO:0008006" key="14">
    <source>
        <dbReference type="Google" id="ProtNLM"/>
    </source>
</evidence>
<feature type="chain" id="PRO_5045315164" description="Transmembrane prolyl 4-hydroxylase" evidence="9">
    <location>
        <begin position="32"/>
        <end position="446"/>
    </location>
</feature>
<evidence type="ECO:0000256" key="9">
    <source>
        <dbReference type="SAM" id="SignalP"/>
    </source>
</evidence>
<feature type="region of interest" description="Disordered" evidence="8">
    <location>
        <begin position="418"/>
        <end position="446"/>
    </location>
</feature>
<name>A0ABN8MV59_9CNID</name>
<evidence type="ECO:0000259" key="10">
    <source>
        <dbReference type="PROSITE" id="PS50222"/>
    </source>
</evidence>
<dbReference type="InterPro" id="IPR045054">
    <property type="entry name" value="P4HA-like"/>
</dbReference>
<dbReference type="PROSITE" id="PS00018">
    <property type="entry name" value="EF_HAND_1"/>
    <property type="match status" value="1"/>
</dbReference>
<keyword evidence="3" id="KW-0106">Calcium</keyword>
<proteinExistence type="predicted"/>
<keyword evidence="5" id="KW-0223">Dioxygenase</keyword>
<dbReference type="InterPro" id="IPR018247">
    <property type="entry name" value="EF_Hand_1_Ca_BS"/>
</dbReference>
<feature type="domain" description="Fe2OG dioxygenase" evidence="11">
    <location>
        <begin position="254"/>
        <end position="402"/>
    </location>
</feature>
<feature type="domain" description="EF-hand" evidence="10">
    <location>
        <begin position="128"/>
        <end position="163"/>
    </location>
</feature>
<keyword evidence="4" id="KW-0847">Vitamin C</keyword>
<dbReference type="PANTHER" id="PTHR10869:SF246">
    <property type="entry name" value="TRANSMEMBRANE PROLYL 4-HYDROXYLASE"/>
    <property type="match status" value="1"/>
</dbReference>
<dbReference type="InterPro" id="IPR011992">
    <property type="entry name" value="EF-hand-dom_pair"/>
</dbReference>
<organism evidence="12 13">
    <name type="scientific">Porites lobata</name>
    <dbReference type="NCBI Taxonomy" id="104759"/>
    <lineage>
        <taxon>Eukaryota</taxon>
        <taxon>Metazoa</taxon>
        <taxon>Cnidaria</taxon>
        <taxon>Anthozoa</taxon>
        <taxon>Hexacorallia</taxon>
        <taxon>Scleractinia</taxon>
        <taxon>Fungiina</taxon>
        <taxon>Poritidae</taxon>
        <taxon>Porites</taxon>
    </lineage>
</organism>
<dbReference type="EMBL" id="CALNXK010000004">
    <property type="protein sequence ID" value="CAH3036272.1"/>
    <property type="molecule type" value="Genomic_DNA"/>
</dbReference>
<feature type="signal peptide" evidence="9">
    <location>
        <begin position="1"/>
        <end position="31"/>
    </location>
</feature>
<protein>
    <recommendedName>
        <fullName evidence="14">Transmembrane prolyl 4-hydroxylase</fullName>
    </recommendedName>
</protein>
<evidence type="ECO:0000313" key="13">
    <source>
        <dbReference type="Proteomes" id="UP001159405"/>
    </source>
</evidence>
<comment type="caution">
    <text evidence="12">The sequence shown here is derived from an EMBL/GenBank/DDBJ whole genome shotgun (WGS) entry which is preliminary data.</text>
</comment>
<dbReference type="InterPro" id="IPR002048">
    <property type="entry name" value="EF_hand_dom"/>
</dbReference>
<accession>A0ABN8MV59</accession>
<evidence type="ECO:0000259" key="11">
    <source>
        <dbReference type="PROSITE" id="PS51471"/>
    </source>
</evidence>
<dbReference type="InterPro" id="IPR044862">
    <property type="entry name" value="Pro_4_hyd_alph_FE2OG_OXY"/>
</dbReference>
<dbReference type="PROSITE" id="PS50222">
    <property type="entry name" value="EF_HAND_2"/>
    <property type="match status" value="1"/>
</dbReference>
<evidence type="ECO:0000313" key="12">
    <source>
        <dbReference type="EMBL" id="CAH3036272.1"/>
    </source>
</evidence>
<keyword evidence="13" id="KW-1185">Reference proteome</keyword>
<comment type="cofactor">
    <cofactor evidence="1">
        <name>L-ascorbate</name>
        <dbReference type="ChEBI" id="CHEBI:38290"/>
    </cofactor>
</comment>
<evidence type="ECO:0000256" key="2">
    <source>
        <dbReference type="ARBA" id="ARBA00022723"/>
    </source>
</evidence>
<keyword evidence="6" id="KW-0560">Oxidoreductase</keyword>
<evidence type="ECO:0000256" key="3">
    <source>
        <dbReference type="ARBA" id="ARBA00022837"/>
    </source>
</evidence>
<keyword evidence="2" id="KW-0479">Metal-binding</keyword>
<dbReference type="PANTHER" id="PTHR10869">
    <property type="entry name" value="PROLYL 4-HYDROXYLASE ALPHA SUBUNIT"/>
    <property type="match status" value="1"/>
</dbReference>
<reference evidence="12 13" key="1">
    <citation type="submission" date="2022-05" db="EMBL/GenBank/DDBJ databases">
        <authorList>
            <consortium name="Genoscope - CEA"/>
            <person name="William W."/>
        </authorList>
    </citation>
    <scope>NUCLEOTIDE SEQUENCE [LARGE SCALE GENOMIC DNA]</scope>
</reference>
<evidence type="ECO:0000256" key="4">
    <source>
        <dbReference type="ARBA" id="ARBA00022896"/>
    </source>
</evidence>
<gene>
    <name evidence="12" type="ORF">PLOB_00030878</name>
</gene>